<dbReference type="InterPro" id="IPR017946">
    <property type="entry name" value="PLC-like_Pdiesterase_TIM-brl"/>
</dbReference>
<dbReference type="InterPro" id="IPR051057">
    <property type="entry name" value="PI-PLC_domain"/>
</dbReference>
<dbReference type="EMBL" id="JANEYG010000249">
    <property type="protein sequence ID" value="KAJ8910752.1"/>
    <property type="molecule type" value="Genomic_DNA"/>
</dbReference>
<feature type="non-terminal residue" evidence="1">
    <location>
        <position position="1"/>
    </location>
</feature>
<dbReference type="CDD" id="cd08622">
    <property type="entry name" value="PI-PLCXDc_CG14945_like"/>
    <property type="match status" value="1"/>
</dbReference>
<gene>
    <name evidence="1" type="ORF">NQ315_017209</name>
</gene>
<evidence type="ECO:0000313" key="2">
    <source>
        <dbReference type="Proteomes" id="UP001159042"/>
    </source>
</evidence>
<name>A0AAV8V9L9_9CUCU</name>
<dbReference type="SUPFAM" id="SSF51695">
    <property type="entry name" value="PLC-like phosphodiesterases"/>
    <property type="match status" value="1"/>
</dbReference>
<dbReference type="Gene3D" id="3.20.20.190">
    <property type="entry name" value="Phosphatidylinositol (PI) phosphodiesterase"/>
    <property type="match status" value="1"/>
</dbReference>
<accession>A0AAV8V9L9</accession>
<organism evidence="1 2">
    <name type="scientific">Exocentrus adspersus</name>
    <dbReference type="NCBI Taxonomy" id="1586481"/>
    <lineage>
        <taxon>Eukaryota</taxon>
        <taxon>Metazoa</taxon>
        <taxon>Ecdysozoa</taxon>
        <taxon>Arthropoda</taxon>
        <taxon>Hexapoda</taxon>
        <taxon>Insecta</taxon>
        <taxon>Pterygota</taxon>
        <taxon>Neoptera</taxon>
        <taxon>Endopterygota</taxon>
        <taxon>Coleoptera</taxon>
        <taxon>Polyphaga</taxon>
        <taxon>Cucujiformia</taxon>
        <taxon>Chrysomeloidea</taxon>
        <taxon>Cerambycidae</taxon>
        <taxon>Lamiinae</taxon>
        <taxon>Acanthocinini</taxon>
        <taxon>Exocentrus</taxon>
    </lineage>
</organism>
<sequence length="401" mass="45898">DSECGRVHLTVSSLEDTYLELNWVTNCGSLGDAIPDHILLSSKNIRDRNEDPSILVQVNFTDYPGGYYRTKVKFGEPWLPGNWEYSDNMTAADVGPHCFPYWISSIKGNQILDSRCLAIQPTWMSDNSKSIGNHRIGSMLIPGTHNSGSFKGVPSFIQNYVLNQDRSVWTQLVFGIRYLDFRIGYYGHDGFFINHDLVRITKIDPILKEIRKFVELAPKEIVVVDFHRFPFPSNFSYSLHKKFTDLLYAELGSYALPTKDLQVGKGPSLNEIWAKNKNLIICYPDKATIRANHWLWNPMQQFWGNTKKVSELQKFLAKSIIDHRLTINPMWALMAELTPQPIDIIFRTNNLRKLADDINKYVTKWIRDEWGKQVNVVATDYFLGNDIVNVAININSGSGVS</sequence>
<dbReference type="Pfam" id="PF26146">
    <property type="entry name" value="PI-PLC_X"/>
    <property type="match status" value="1"/>
</dbReference>
<keyword evidence="2" id="KW-1185">Reference proteome</keyword>
<dbReference type="PANTHER" id="PTHR13593">
    <property type="match status" value="1"/>
</dbReference>
<evidence type="ECO:0000313" key="1">
    <source>
        <dbReference type="EMBL" id="KAJ8910752.1"/>
    </source>
</evidence>
<dbReference type="GO" id="GO:0006629">
    <property type="term" value="P:lipid metabolic process"/>
    <property type="evidence" value="ECO:0007669"/>
    <property type="project" value="InterPro"/>
</dbReference>
<proteinExistence type="predicted"/>
<comment type="caution">
    <text evidence="1">The sequence shown here is derived from an EMBL/GenBank/DDBJ whole genome shotgun (WGS) entry which is preliminary data.</text>
</comment>
<dbReference type="AlphaFoldDB" id="A0AAV8V9L9"/>
<protein>
    <submittedName>
        <fullName evidence="1">Uncharacterized protein</fullName>
    </submittedName>
</protein>
<dbReference type="PANTHER" id="PTHR13593:SF103">
    <property type="entry name" value="RE10370P"/>
    <property type="match status" value="1"/>
</dbReference>
<reference evidence="1 2" key="1">
    <citation type="journal article" date="2023" name="Insect Mol. Biol.">
        <title>Genome sequencing provides insights into the evolution of gene families encoding plant cell wall-degrading enzymes in longhorned beetles.</title>
        <authorList>
            <person name="Shin N.R."/>
            <person name="Okamura Y."/>
            <person name="Kirsch R."/>
            <person name="Pauchet Y."/>
        </authorList>
    </citation>
    <scope>NUCLEOTIDE SEQUENCE [LARGE SCALE GENOMIC DNA]</scope>
    <source>
        <strain evidence="1">EAD_L_NR</strain>
    </source>
</reference>
<dbReference type="Proteomes" id="UP001159042">
    <property type="component" value="Unassembled WGS sequence"/>
</dbReference>
<dbReference type="GO" id="GO:0008081">
    <property type="term" value="F:phosphoric diester hydrolase activity"/>
    <property type="evidence" value="ECO:0007669"/>
    <property type="project" value="InterPro"/>
</dbReference>